<evidence type="ECO:0000313" key="4">
    <source>
        <dbReference type="EMBL" id="EGD75623.1"/>
    </source>
</evidence>
<dbReference type="KEGG" id="sre:PTSG_12468"/>
<dbReference type="InterPro" id="IPR001611">
    <property type="entry name" value="Leu-rich_rpt"/>
</dbReference>
<sequence>MTFPSSSTNNLDLHKYTLARSRLRTPPRAPVPPRHYVKHHSSQKYSRERDAETTVAMAPTNTAAVAAVAGNGASNDLLDRINSSTDLDAAAIAAHLDDYTQQRIHDMANSTCGEECILSWHNLEEIGARVIAEALKKNTNMLKLNLGWNNLRAAGGRAIAEALKRNNTLHELSLSDNHLGPDGCAAIATALESNTMLHTLFLYNNNIGTDGVKAIAKSLLKNTSLTRLSLSRNHLGPDGAIAIAEALKSNTTLLNLDLGWNEIGETGAAALARAIDPRRSITITYGGDNKEEEITALEGQLRQTTQQLQSTRDALATSNRTTAVLLLCLVSGAALAYGHYRQHL</sequence>
<dbReference type="AlphaFoldDB" id="F2UFQ5"/>
<proteinExistence type="predicted"/>
<evidence type="ECO:0000256" key="3">
    <source>
        <dbReference type="SAM" id="MobiDB-lite"/>
    </source>
</evidence>
<dbReference type="Pfam" id="PF13516">
    <property type="entry name" value="LRR_6"/>
    <property type="match status" value="5"/>
</dbReference>
<dbReference type="SMART" id="SM00368">
    <property type="entry name" value="LRR_RI"/>
    <property type="match status" value="5"/>
</dbReference>
<dbReference type="InterPro" id="IPR032675">
    <property type="entry name" value="LRR_dom_sf"/>
</dbReference>
<dbReference type="OrthoDB" id="120976at2759"/>
<dbReference type="InterPro" id="IPR052201">
    <property type="entry name" value="LRR-containing_regulator"/>
</dbReference>
<dbReference type="Gene3D" id="3.80.10.10">
    <property type="entry name" value="Ribonuclease Inhibitor"/>
    <property type="match status" value="2"/>
</dbReference>
<dbReference type="SUPFAM" id="SSF52047">
    <property type="entry name" value="RNI-like"/>
    <property type="match status" value="1"/>
</dbReference>
<evidence type="ECO:0000256" key="2">
    <source>
        <dbReference type="SAM" id="Coils"/>
    </source>
</evidence>
<organism evidence="5">
    <name type="scientific">Salpingoeca rosetta (strain ATCC 50818 / BSB-021)</name>
    <dbReference type="NCBI Taxonomy" id="946362"/>
    <lineage>
        <taxon>Eukaryota</taxon>
        <taxon>Choanoflagellata</taxon>
        <taxon>Craspedida</taxon>
        <taxon>Salpingoecidae</taxon>
        <taxon>Salpingoeca</taxon>
    </lineage>
</organism>
<dbReference type="OMA" id="RIHDMAN"/>
<reference evidence="4" key="1">
    <citation type="submission" date="2009-08" db="EMBL/GenBank/DDBJ databases">
        <title>Annotation of Salpingoeca rosetta.</title>
        <authorList>
            <consortium name="The Broad Institute Genome Sequencing Platform"/>
            <person name="Russ C."/>
            <person name="Cuomo C."/>
            <person name="Burger G."/>
            <person name="Gray M.W."/>
            <person name="Holland P.W.H."/>
            <person name="King N."/>
            <person name="Lang F.B.F."/>
            <person name="Roger A.J."/>
            <person name="Ruiz-Trillo I."/>
            <person name="Young S.K."/>
            <person name="Zeng Q."/>
            <person name="Gargeya S."/>
            <person name="Alvarado L."/>
            <person name="Berlin A."/>
            <person name="Chapman S.B."/>
            <person name="Chen Z."/>
            <person name="Freedman E."/>
            <person name="Gellesch M."/>
            <person name="Goldberg J."/>
            <person name="Griggs A."/>
            <person name="Gujja S."/>
            <person name="Heilman E."/>
            <person name="Heiman D."/>
            <person name="Howarth C."/>
            <person name="Mehta T."/>
            <person name="Neiman D."/>
            <person name="Pearson M."/>
            <person name="Roberts A."/>
            <person name="Saif S."/>
            <person name="Shea T."/>
            <person name="Shenoy N."/>
            <person name="Sisk P."/>
            <person name="Stolte C."/>
            <person name="Sykes S."/>
            <person name="White J."/>
            <person name="Yandava C."/>
            <person name="Haas B."/>
            <person name="Nusbaum C."/>
            <person name="Birren B."/>
        </authorList>
    </citation>
    <scope>NUCLEOTIDE SEQUENCE [LARGE SCALE GENOMIC DNA]</scope>
    <source>
        <strain evidence="4">ATCC 50818</strain>
    </source>
</reference>
<dbReference type="PANTHER" id="PTHR24111:SF0">
    <property type="entry name" value="LEUCINE-RICH REPEAT-CONTAINING PROTEIN"/>
    <property type="match status" value="1"/>
</dbReference>
<protein>
    <recommendedName>
        <fullName evidence="6">NOD3 protein</fullName>
    </recommendedName>
</protein>
<keyword evidence="5" id="KW-1185">Reference proteome</keyword>
<dbReference type="PANTHER" id="PTHR24111">
    <property type="entry name" value="LEUCINE-RICH REPEAT-CONTAINING PROTEIN 34"/>
    <property type="match status" value="1"/>
</dbReference>
<feature type="region of interest" description="Disordered" evidence="3">
    <location>
        <begin position="18"/>
        <end position="49"/>
    </location>
</feature>
<evidence type="ECO:0008006" key="6">
    <source>
        <dbReference type="Google" id="ProtNLM"/>
    </source>
</evidence>
<dbReference type="EMBL" id="GL832972">
    <property type="protein sequence ID" value="EGD75623.1"/>
    <property type="molecule type" value="Genomic_DNA"/>
</dbReference>
<gene>
    <name evidence="4" type="ORF">PTSG_12468</name>
</gene>
<dbReference type="RefSeq" id="XP_004992080.1">
    <property type="nucleotide sequence ID" value="XM_004992023.1"/>
</dbReference>
<dbReference type="GeneID" id="16072638"/>
<dbReference type="InParanoid" id="F2UFQ5"/>
<name>F2UFQ5_SALR5</name>
<keyword evidence="2" id="KW-0175">Coiled coil</keyword>
<dbReference type="Proteomes" id="UP000007799">
    <property type="component" value="Unassembled WGS sequence"/>
</dbReference>
<feature type="coiled-coil region" evidence="2">
    <location>
        <begin position="287"/>
        <end position="314"/>
    </location>
</feature>
<dbReference type="eggNOG" id="KOG4308">
    <property type="taxonomic scope" value="Eukaryota"/>
</dbReference>
<evidence type="ECO:0000256" key="1">
    <source>
        <dbReference type="ARBA" id="ARBA00022737"/>
    </source>
</evidence>
<keyword evidence="1" id="KW-0677">Repeat</keyword>
<accession>F2UFQ5</accession>
<evidence type="ECO:0000313" key="5">
    <source>
        <dbReference type="Proteomes" id="UP000007799"/>
    </source>
</evidence>